<accession>X1K1W2</accession>
<comment type="caution">
    <text evidence="1">The sequence shown here is derived from an EMBL/GenBank/DDBJ whole genome shotgun (WGS) entry which is preliminary data.</text>
</comment>
<gene>
    <name evidence="1" type="ORF">S06H3_02173</name>
</gene>
<dbReference type="AlphaFoldDB" id="X1K1W2"/>
<reference evidence="1" key="1">
    <citation type="journal article" date="2014" name="Front. Microbiol.">
        <title>High frequency of phylogenetically diverse reductive dehalogenase-homologous genes in deep subseafloor sedimentary metagenomes.</title>
        <authorList>
            <person name="Kawai M."/>
            <person name="Futagami T."/>
            <person name="Toyoda A."/>
            <person name="Takaki Y."/>
            <person name="Nishi S."/>
            <person name="Hori S."/>
            <person name="Arai W."/>
            <person name="Tsubouchi T."/>
            <person name="Morono Y."/>
            <person name="Uchiyama I."/>
            <person name="Ito T."/>
            <person name="Fujiyama A."/>
            <person name="Inagaki F."/>
            <person name="Takami H."/>
        </authorList>
    </citation>
    <scope>NUCLEOTIDE SEQUENCE</scope>
    <source>
        <strain evidence="1">Expedition CK06-06</strain>
    </source>
</reference>
<dbReference type="EMBL" id="BARV01000612">
    <property type="protein sequence ID" value="GAI00503.1"/>
    <property type="molecule type" value="Genomic_DNA"/>
</dbReference>
<protein>
    <submittedName>
        <fullName evidence="1">Uncharacterized protein</fullName>
    </submittedName>
</protein>
<name>X1K1W2_9ZZZZ</name>
<organism evidence="1">
    <name type="scientific">marine sediment metagenome</name>
    <dbReference type="NCBI Taxonomy" id="412755"/>
    <lineage>
        <taxon>unclassified sequences</taxon>
        <taxon>metagenomes</taxon>
        <taxon>ecological metagenomes</taxon>
    </lineage>
</organism>
<proteinExistence type="predicted"/>
<sequence>MNEIIKEKLEEAWKKQDIVNFNALLELNKNLESEDLDNEYGDLRSFLLDEKIRRLKLSKATFK</sequence>
<evidence type="ECO:0000313" key="1">
    <source>
        <dbReference type="EMBL" id="GAI00503.1"/>
    </source>
</evidence>